<keyword evidence="2" id="KW-1185">Reference proteome</keyword>
<proteinExistence type="predicted"/>
<comment type="caution">
    <text evidence="1">The sequence shown here is derived from an EMBL/GenBank/DDBJ whole genome shotgun (WGS) entry which is preliminary data.</text>
</comment>
<evidence type="ECO:0000313" key="2">
    <source>
        <dbReference type="Proteomes" id="UP000828390"/>
    </source>
</evidence>
<organism evidence="1 2">
    <name type="scientific">Dreissena polymorpha</name>
    <name type="common">Zebra mussel</name>
    <name type="synonym">Mytilus polymorpha</name>
    <dbReference type="NCBI Taxonomy" id="45954"/>
    <lineage>
        <taxon>Eukaryota</taxon>
        <taxon>Metazoa</taxon>
        <taxon>Spiralia</taxon>
        <taxon>Lophotrochozoa</taxon>
        <taxon>Mollusca</taxon>
        <taxon>Bivalvia</taxon>
        <taxon>Autobranchia</taxon>
        <taxon>Heteroconchia</taxon>
        <taxon>Euheterodonta</taxon>
        <taxon>Imparidentia</taxon>
        <taxon>Neoheterodontei</taxon>
        <taxon>Myida</taxon>
        <taxon>Dreissenoidea</taxon>
        <taxon>Dreissenidae</taxon>
        <taxon>Dreissena</taxon>
    </lineage>
</organism>
<accession>A0A9D4DDV8</accession>
<gene>
    <name evidence="1" type="ORF">DPMN_181132</name>
</gene>
<reference evidence="1" key="2">
    <citation type="submission" date="2020-11" db="EMBL/GenBank/DDBJ databases">
        <authorList>
            <person name="McCartney M.A."/>
            <person name="Auch B."/>
            <person name="Kono T."/>
            <person name="Mallez S."/>
            <person name="Becker A."/>
            <person name="Gohl D.M."/>
            <person name="Silverstein K.A.T."/>
            <person name="Koren S."/>
            <person name="Bechman K.B."/>
            <person name="Herman A."/>
            <person name="Abrahante J.E."/>
            <person name="Garbe J."/>
        </authorList>
    </citation>
    <scope>NUCLEOTIDE SEQUENCE</scope>
    <source>
        <strain evidence="1">Duluth1</strain>
        <tissue evidence="1">Whole animal</tissue>
    </source>
</reference>
<dbReference type="EMBL" id="JAIWYP010000010">
    <property type="protein sequence ID" value="KAH3746720.1"/>
    <property type="molecule type" value="Genomic_DNA"/>
</dbReference>
<sequence>MSFKKLSNASVTLSRIRATNQLRFYRLRMTTKLSKFVGCYDFSTEHNDYDLTTDPLRSRTGKYELEQSSTKQWELRRTGTDR</sequence>
<name>A0A9D4DDV8_DREPO</name>
<dbReference type="Proteomes" id="UP000828390">
    <property type="component" value="Unassembled WGS sequence"/>
</dbReference>
<protein>
    <submittedName>
        <fullName evidence="1">Uncharacterized protein</fullName>
    </submittedName>
</protein>
<dbReference type="AlphaFoldDB" id="A0A9D4DDV8"/>
<evidence type="ECO:0000313" key="1">
    <source>
        <dbReference type="EMBL" id="KAH3746720.1"/>
    </source>
</evidence>
<reference evidence="1" key="1">
    <citation type="journal article" date="2019" name="bioRxiv">
        <title>The Genome of the Zebra Mussel, Dreissena polymorpha: A Resource for Invasive Species Research.</title>
        <authorList>
            <person name="McCartney M.A."/>
            <person name="Auch B."/>
            <person name="Kono T."/>
            <person name="Mallez S."/>
            <person name="Zhang Y."/>
            <person name="Obille A."/>
            <person name="Becker A."/>
            <person name="Abrahante J.E."/>
            <person name="Garbe J."/>
            <person name="Badalamenti J.P."/>
            <person name="Herman A."/>
            <person name="Mangelson H."/>
            <person name="Liachko I."/>
            <person name="Sullivan S."/>
            <person name="Sone E.D."/>
            <person name="Koren S."/>
            <person name="Silverstein K.A.T."/>
            <person name="Beckman K.B."/>
            <person name="Gohl D.M."/>
        </authorList>
    </citation>
    <scope>NUCLEOTIDE SEQUENCE</scope>
    <source>
        <strain evidence="1">Duluth1</strain>
        <tissue evidence="1">Whole animal</tissue>
    </source>
</reference>